<dbReference type="InterPro" id="IPR017451">
    <property type="entry name" value="F-box-assoc_interact_dom"/>
</dbReference>
<dbReference type="EMBL" id="JAVYJV010000012">
    <property type="protein sequence ID" value="KAK4357964.1"/>
    <property type="molecule type" value="Genomic_DNA"/>
</dbReference>
<gene>
    <name evidence="2" type="ORF">RND71_023574</name>
</gene>
<sequence length="327" mass="37908">MYYHFNELSKMQTALWGKLVLSWYYSFKNGEEGYSVYDEVTKDFMDFNSIPKLEKERLDKTELLHNACSQTRPSAIRLLFELEIPSPPTKYSLTTSSATQSKLEGFSLQLAPHHDTRSQMITCSNHCNGLVCVKYYEAAQVYLYNVTMGEIKALPFPLIYQYRWGPRLFLGFDAIVEKYKLLHVFHYKNRPRIKILTLGTNSWREIIPEKSSPNISFRGCIYLHGALYWTDSFHPINYFDIREENFGIVSTPRDSRFSKLKEMQTALLGKLVALLEVERIDKTKFADVLATANLISAPASLVFPKDFLLSHASRFVENITPLRFIDF</sequence>
<accession>A0AAE1RVE8</accession>
<protein>
    <recommendedName>
        <fullName evidence="1">F-box associated beta-propeller type 3 domain-containing protein</fullName>
    </recommendedName>
</protein>
<comment type="caution">
    <text evidence="2">The sequence shown here is derived from an EMBL/GenBank/DDBJ whole genome shotgun (WGS) entry which is preliminary data.</text>
</comment>
<organism evidence="2 3">
    <name type="scientific">Anisodus tanguticus</name>
    <dbReference type="NCBI Taxonomy" id="243964"/>
    <lineage>
        <taxon>Eukaryota</taxon>
        <taxon>Viridiplantae</taxon>
        <taxon>Streptophyta</taxon>
        <taxon>Embryophyta</taxon>
        <taxon>Tracheophyta</taxon>
        <taxon>Spermatophyta</taxon>
        <taxon>Magnoliopsida</taxon>
        <taxon>eudicotyledons</taxon>
        <taxon>Gunneridae</taxon>
        <taxon>Pentapetalae</taxon>
        <taxon>asterids</taxon>
        <taxon>lamiids</taxon>
        <taxon>Solanales</taxon>
        <taxon>Solanaceae</taxon>
        <taxon>Solanoideae</taxon>
        <taxon>Hyoscyameae</taxon>
        <taxon>Anisodus</taxon>
    </lineage>
</organism>
<dbReference type="Proteomes" id="UP001291623">
    <property type="component" value="Unassembled WGS sequence"/>
</dbReference>
<keyword evidence="3" id="KW-1185">Reference proteome</keyword>
<reference evidence="2" key="1">
    <citation type="submission" date="2023-12" db="EMBL/GenBank/DDBJ databases">
        <title>Genome assembly of Anisodus tanguticus.</title>
        <authorList>
            <person name="Wang Y.-J."/>
        </authorList>
    </citation>
    <scope>NUCLEOTIDE SEQUENCE</scope>
    <source>
        <strain evidence="2">KB-2021</strain>
        <tissue evidence="2">Leaf</tissue>
    </source>
</reference>
<dbReference type="PANTHER" id="PTHR31111">
    <property type="entry name" value="BNAA05G37150D PROTEIN-RELATED"/>
    <property type="match status" value="1"/>
</dbReference>
<feature type="domain" description="F-box associated beta-propeller type 3" evidence="1">
    <location>
        <begin position="95"/>
        <end position="257"/>
    </location>
</feature>
<evidence type="ECO:0000259" key="1">
    <source>
        <dbReference type="Pfam" id="PF08268"/>
    </source>
</evidence>
<dbReference type="AlphaFoldDB" id="A0AAE1RVE8"/>
<proteinExistence type="predicted"/>
<dbReference type="NCBIfam" id="TIGR01640">
    <property type="entry name" value="F_box_assoc_1"/>
    <property type="match status" value="1"/>
</dbReference>
<dbReference type="PANTHER" id="PTHR31111:SF19">
    <property type="entry name" value="F-BOX DOMAIN-CONTAINING PROTEIN"/>
    <property type="match status" value="1"/>
</dbReference>
<evidence type="ECO:0000313" key="2">
    <source>
        <dbReference type="EMBL" id="KAK4357964.1"/>
    </source>
</evidence>
<dbReference type="InterPro" id="IPR013187">
    <property type="entry name" value="F-box-assoc_dom_typ3"/>
</dbReference>
<name>A0AAE1RVE8_9SOLA</name>
<evidence type="ECO:0000313" key="3">
    <source>
        <dbReference type="Proteomes" id="UP001291623"/>
    </source>
</evidence>
<dbReference type="Pfam" id="PF08268">
    <property type="entry name" value="FBA_3"/>
    <property type="match status" value="1"/>
</dbReference>